<comment type="caution">
    <text evidence="1">The sequence shown here is derived from an EMBL/GenBank/DDBJ whole genome shotgun (WGS) entry which is preliminary data.</text>
</comment>
<proteinExistence type="predicted"/>
<protein>
    <submittedName>
        <fullName evidence="1">Uncharacterized protein</fullName>
    </submittedName>
</protein>
<reference evidence="1 3" key="1">
    <citation type="journal article" date="2017" name="Appl. Environ. Microbiol.">
        <title>Parallel evolution of two clades of a major Atlantic endemic Vibrio parahaemolyticus pathogen lineage by independent acquisition of related pathogenicity islands.</title>
        <authorList>
            <person name="Xu F."/>
            <person name="Gonzalez-Escalona N."/>
            <person name="Drees K.P."/>
            <person name="Sebra R.P."/>
            <person name="Cooper V.S."/>
            <person name="Jones S.H."/>
            <person name="Whistler C.A."/>
        </authorList>
    </citation>
    <scope>NUCLEOTIDE SEQUENCE [LARGE SCALE GENOMIC DNA]</scope>
    <source>
        <strain evidence="1 3">MAVP-3</strain>
    </source>
</reference>
<organism evidence="1 3">
    <name type="scientific">Vibrio parahaemolyticus</name>
    <dbReference type="NCBI Taxonomy" id="670"/>
    <lineage>
        <taxon>Bacteria</taxon>
        <taxon>Pseudomonadati</taxon>
        <taxon>Pseudomonadota</taxon>
        <taxon>Gammaproteobacteria</taxon>
        <taxon>Vibrionales</taxon>
        <taxon>Vibrionaceae</taxon>
        <taxon>Vibrio</taxon>
    </lineage>
</organism>
<reference evidence="2 4" key="2">
    <citation type="submission" date="2019-08" db="EMBL/GenBank/DDBJ databases">
        <title>Emerging of two pre-pandemic pathogenic O4:KUT lineages of Vibrio parahaemolyticus in coastal eastern China.</title>
        <authorList>
            <person name="Yu H."/>
        </authorList>
    </citation>
    <scope>NUCLEOTIDE SEQUENCE [LARGE SCALE GENOMIC DNA]</scope>
    <source>
        <strain evidence="2 4">HZ17-383</strain>
    </source>
</reference>
<dbReference type="EMBL" id="VRMQ01000015">
    <property type="protein sequence ID" value="TXN12332.1"/>
    <property type="molecule type" value="Genomic_DNA"/>
</dbReference>
<evidence type="ECO:0000313" key="2">
    <source>
        <dbReference type="EMBL" id="TXN12332.1"/>
    </source>
</evidence>
<name>A0A226YVW4_VIBPH</name>
<gene>
    <name evidence="1" type="ORF">CA163_04250</name>
    <name evidence="2" type="ORF">FVP01_24200</name>
</gene>
<evidence type="ECO:0000313" key="3">
    <source>
        <dbReference type="Proteomes" id="UP000214596"/>
    </source>
</evidence>
<accession>A0A226YVW4</accession>
<sequence>MRELFCNKLVRIRAIKCGDCFLNMKTPAKVFTKTGQYFTPRGKNKFIFGKHL</sequence>
<evidence type="ECO:0000313" key="1">
    <source>
        <dbReference type="EMBL" id="OXE34058.1"/>
    </source>
</evidence>
<dbReference type="AlphaFoldDB" id="A0A226YVW4"/>
<dbReference type="OrthoDB" id="5880391at2"/>
<dbReference type="Proteomes" id="UP000321504">
    <property type="component" value="Unassembled WGS sequence"/>
</dbReference>
<dbReference type="Proteomes" id="UP000214596">
    <property type="component" value="Unassembled WGS sequence"/>
</dbReference>
<evidence type="ECO:0000313" key="4">
    <source>
        <dbReference type="Proteomes" id="UP000321504"/>
    </source>
</evidence>
<dbReference type="EMBL" id="NIXT01000139">
    <property type="protein sequence ID" value="OXE34058.1"/>
    <property type="molecule type" value="Genomic_DNA"/>
</dbReference>